<evidence type="ECO:0008006" key="8">
    <source>
        <dbReference type="Google" id="ProtNLM"/>
    </source>
</evidence>
<dbReference type="GO" id="GO:0004540">
    <property type="term" value="F:RNA nuclease activity"/>
    <property type="evidence" value="ECO:0007669"/>
    <property type="project" value="InterPro"/>
</dbReference>
<dbReference type="AlphaFoldDB" id="X1RAZ5"/>
<dbReference type="GO" id="GO:0000166">
    <property type="term" value="F:nucleotide binding"/>
    <property type="evidence" value="ECO:0007669"/>
    <property type="project" value="UniProtKB-KW"/>
</dbReference>
<keyword evidence="5" id="KW-0378">Hydrolase</keyword>
<gene>
    <name evidence="7" type="ORF">S12H4_01898</name>
</gene>
<organism evidence="7">
    <name type="scientific">marine sediment metagenome</name>
    <dbReference type="NCBI Taxonomy" id="412755"/>
    <lineage>
        <taxon>unclassified sequences</taxon>
        <taxon>metagenomes</taxon>
        <taxon>ecological metagenomes</taxon>
    </lineage>
</organism>
<keyword evidence="4" id="KW-0547">Nucleotide-binding</keyword>
<evidence type="ECO:0000256" key="5">
    <source>
        <dbReference type="ARBA" id="ARBA00022801"/>
    </source>
</evidence>
<dbReference type="GO" id="GO:0016787">
    <property type="term" value="F:hydrolase activity"/>
    <property type="evidence" value="ECO:0007669"/>
    <property type="project" value="UniProtKB-KW"/>
</dbReference>
<dbReference type="InterPro" id="IPR037038">
    <property type="entry name" value="HepT-like_sf"/>
</dbReference>
<protein>
    <recommendedName>
        <fullName evidence="8">DUF86 domain-containing protein</fullName>
    </recommendedName>
</protein>
<name>X1RAZ5_9ZZZZ</name>
<dbReference type="Pfam" id="PF01934">
    <property type="entry name" value="HepT-like"/>
    <property type="match status" value="1"/>
</dbReference>
<evidence type="ECO:0000256" key="6">
    <source>
        <dbReference type="ARBA" id="ARBA00024207"/>
    </source>
</evidence>
<evidence type="ECO:0000256" key="4">
    <source>
        <dbReference type="ARBA" id="ARBA00022741"/>
    </source>
</evidence>
<dbReference type="PANTHER" id="PTHR34139:SF1">
    <property type="entry name" value="RNASE MJ1380-RELATED"/>
    <property type="match status" value="1"/>
</dbReference>
<evidence type="ECO:0000256" key="3">
    <source>
        <dbReference type="ARBA" id="ARBA00022722"/>
    </source>
</evidence>
<reference evidence="7" key="1">
    <citation type="journal article" date="2014" name="Front. Microbiol.">
        <title>High frequency of phylogenetically diverse reductive dehalogenase-homologous genes in deep subseafloor sedimentary metagenomes.</title>
        <authorList>
            <person name="Kawai M."/>
            <person name="Futagami T."/>
            <person name="Toyoda A."/>
            <person name="Takaki Y."/>
            <person name="Nishi S."/>
            <person name="Hori S."/>
            <person name="Arai W."/>
            <person name="Tsubouchi T."/>
            <person name="Morono Y."/>
            <person name="Uchiyama I."/>
            <person name="Ito T."/>
            <person name="Fujiyama A."/>
            <person name="Inagaki F."/>
            <person name="Takami H."/>
        </authorList>
    </citation>
    <scope>NUCLEOTIDE SEQUENCE</scope>
    <source>
        <strain evidence="7">Expedition CK06-06</strain>
    </source>
</reference>
<evidence type="ECO:0000256" key="1">
    <source>
        <dbReference type="ARBA" id="ARBA00022553"/>
    </source>
</evidence>
<sequence length="114" mass="13754">MNRSNDYLDKINHINDEVDYIITKSKELTHDEFIKDETLKRAFVRSLEIIGEAVKRIPKQVCEQYRQIEWKKIVGMRDKLIHHYFGVDYDLVWDIIENHIPKLKDTIKLILNEE</sequence>
<comment type="similarity">
    <text evidence="6">Belongs to the HepT RNase toxin family.</text>
</comment>
<evidence type="ECO:0000256" key="2">
    <source>
        <dbReference type="ARBA" id="ARBA00022649"/>
    </source>
</evidence>
<proteinExistence type="inferred from homology"/>
<keyword evidence="2" id="KW-1277">Toxin-antitoxin system</keyword>
<dbReference type="EMBL" id="BARW01000416">
    <property type="protein sequence ID" value="GAI64191.1"/>
    <property type="molecule type" value="Genomic_DNA"/>
</dbReference>
<keyword evidence="1" id="KW-0597">Phosphoprotein</keyword>
<dbReference type="InterPro" id="IPR008201">
    <property type="entry name" value="HepT-like"/>
</dbReference>
<dbReference type="GO" id="GO:0110001">
    <property type="term" value="C:toxin-antitoxin complex"/>
    <property type="evidence" value="ECO:0007669"/>
    <property type="project" value="InterPro"/>
</dbReference>
<accession>X1RAZ5</accession>
<comment type="caution">
    <text evidence="7">The sequence shown here is derived from an EMBL/GenBank/DDBJ whole genome shotgun (WGS) entry which is preliminary data.</text>
</comment>
<dbReference type="Gene3D" id="1.20.120.580">
    <property type="entry name" value="bsu32300-like"/>
    <property type="match status" value="1"/>
</dbReference>
<dbReference type="PANTHER" id="PTHR34139">
    <property type="entry name" value="UPF0331 PROTEIN MJ0127"/>
    <property type="match status" value="1"/>
</dbReference>
<dbReference type="InterPro" id="IPR051813">
    <property type="entry name" value="HepT_RNase_toxin"/>
</dbReference>
<evidence type="ECO:0000313" key="7">
    <source>
        <dbReference type="EMBL" id="GAI64191.1"/>
    </source>
</evidence>
<keyword evidence="3" id="KW-0540">Nuclease</keyword>